<dbReference type="PRINTS" id="PR00281">
    <property type="entry name" value="HOKGEFTOXIC"/>
</dbReference>
<evidence type="ECO:0000256" key="6">
    <source>
        <dbReference type="ARBA" id="ARBA00022989"/>
    </source>
</evidence>
<reference evidence="9 10" key="1">
    <citation type="submission" date="2014-06" db="EMBL/GenBank/DDBJ databases">
        <title>Genetic Variability of E. coli after antibiotic treatment.</title>
        <authorList>
            <person name="Silbergeld E."/>
            <person name="Coles C."/>
            <person name="Seidman J.C."/>
            <person name="You Y."/>
            <person name="George J."/>
            <person name="Nadendla S."/>
            <person name="Daugherty S.C."/>
            <person name="Nagaraj S."/>
            <person name="Ott S."/>
            <person name="Klega K."/>
            <person name="Rasko D."/>
        </authorList>
    </citation>
    <scope>NUCLEOTIDE SEQUENCE [LARGE SCALE GENOMIC DNA]</scope>
    <source>
        <strain evidence="9 10">2-460-02_S1_C1</strain>
    </source>
</reference>
<dbReference type="InterPro" id="IPR018084">
    <property type="entry name" value="Hok/gef_toxin_CS"/>
</dbReference>
<comment type="similarity">
    <text evidence="8">Belongs to the hok/gef family.</text>
</comment>
<evidence type="ECO:0000256" key="3">
    <source>
        <dbReference type="ARBA" id="ARBA00022519"/>
    </source>
</evidence>
<sequence length="78" mass="9002">MPQKYRLLSLIVICFTLLFFTWMIRDSLCELHIKQGSYELAAFLACNLKELESSAGSYSRLSYGVAHSHCTQIYFSQK</sequence>
<comment type="subcellular location">
    <subcellularLocation>
        <location evidence="1 8">Cell inner membrane</location>
        <topology evidence="1 8">Single-pass membrane protein</topology>
    </subcellularLocation>
</comment>
<evidence type="ECO:0000256" key="4">
    <source>
        <dbReference type="ARBA" id="ARBA00022649"/>
    </source>
</evidence>
<dbReference type="NCBIfam" id="NF007290">
    <property type="entry name" value="PRK09759.1"/>
    <property type="match status" value="1"/>
</dbReference>
<dbReference type="GO" id="GO:0005886">
    <property type="term" value="C:plasma membrane"/>
    <property type="evidence" value="ECO:0007669"/>
    <property type="project" value="UniProtKB-SubCell"/>
</dbReference>
<dbReference type="PROSITE" id="PS00556">
    <property type="entry name" value="HOK_GEF"/>
    <property type="match status" value="1"/>
</dbReference>
<dbReference type="Pfam" id="PF01848">
    <property type="entry name" value="HOK_GEF"/>
    <property type="match status" value="1"/>
</dbReference>
<name>A0A836N9J6_ECOLX</name>
<keyword evidence="2" id="KW-1003">Cell membrane</keyword>
<evidence type="ECO:0000256" key="1">
    <source>
        <dbReference type="ARBA" id="ARBA00004377"/>
    </source>
</evidence>
<keyword evidence="3" id="KW-0997">Cell inner membrane</keyword>
<gene>
    <name evidence="9" type="primary">hokA</name>
    <name evidence="9" type="ORF">AB05_4236</name>
</gene>
<evidence type="ECO:0000256" key="2">
    <source>
        <dbReference type="ARBA" id="ARBA00022475"/>
    </source>
</evidence>
<evidence type="ECO:0000256" key="7">
    <source>
        <dbReference type="ARBA" id="ARBA00023136"/>
    </source>
</evidence>
<evidence type="ECO:0000313" key="10">
    <source>
        <dbReference type="Proteomes" id="UP000028038"/>
    </source>
</evidence>
<evidence type="ECO:0000256" key="8">
    <source>
        <dbReference type="RuleBase" id="RU221113"/>
    </source>
</evidence>
<keyword evidence="7 8" id="KW-0472">Membrane</keyword>
<comment type="caution">
    <text evidence="9">The sequence shown here is derived from an EMBL/GenBank/DDBJ whole genome shotgun (WGS) entry which is preliminary data.</text>
</comment>
<dbReference type="InterPro" id="IPR000021">
    <property type="entry name" value="Hok/gef_toxin"/>
</dbReference>
<proteinExistence type="inferred from homology"/>
<keyword evidence="5 8" id="KW-0812">Transmembrane</keyword>
<dbReference type="EMBL" id="JOSS01000070">
    <property type="protein sequence ID" value="KEO26530.1"/>
    <property type="molecule type" value="Genomic_DNA"/>
</dbReference>
<evidence type="ECO:0000256" key="5">
    <source>
        <dbReference type="ARBA" id="ARBA00022692"/>
    </source>
</evidence>
<keyword evidence="4" id="KW-1277">Toxin-antitoxin system</keyword>
<dbReference type="Proteomes" id="UP000028038">
    <property type="component" value="Unassembled WGS sequence"/>
</dbReference>
<organism evidence="9 10">
    <name type="scientific">Escherichia coli 2-460-02_S1_C1</name>
    <dbReference type="NCBI Taxonomy" id="1444044"/>
    <lineage>
        <taxon>Bacteria</taxon>
        <taxon>Pseudomonadati</taxon>
        <taxon>Pseudomonadota</taxon>
        <taxon>Gammaproteobacteria</taxon>
        <taxon>Enterobacterales</taxon>
        <taxon>Enterobacteriaceae</taxon>
        <taxon>Escherichia</taxon>
    </lineage>
</organism>
<protein>
    <submittedName>
        <fullName evidence="9">HokA domain protein</fullName>
    </submittedName>
</protein>
<accession>A0A836N9J6</accession>
<feature type="transmembrane region" description="Helical" evidence="8">
    <location>
        <begin position="7"/>
        <end position="24"/>
    </location>
</feature>
<dbReference type="AlphaFoldDB" id="A0A836N9J6"/>
<keyword evidence="6 8" id="KW-1133">Transmembrane helix</keyword>
<evidence type="ECO:0000313" key="9">
    <source>
        <dbReference type="EMBL" id="KEO26530.1"/>
    </source>
</evidence>